<organism evidence="1 2">
    <name type="scientific">Chryseobacterium artocarpi</name>
    <dbReference type="NCBI Taxonomy" id="1414727"/>
    <lineage>
        <taxon>Bacteria</taxon>
        <taxon>Pseudomonadati</taxon>
        <taxon>Bacteroidota</taxon>
        <taxon>Flavobacteriia</taxon>
        <taxon>Flavobacteriales</taxon>
        <taxon>Weeksellaceae</taxon>
        <taxon>Chryseobacterium group</taxon>
        <taxon>Chryseobacterium</taxon>
    </lineage>
</organism>
<evidence type="ECO:0000313" key="1">
    <source>
        <dbReference type="EMBL" id="OCA77557.1"/>
    </source>
</evidence>
<sequence>MKKFTYFHGTSTLFLPSIKKNGLGFINPSIDHKNIDLLKHLFNILESTKFKQNICSQYFREVTLAMIKQTSLVINDNRELKELNFKHQNIYVSLSEFRAIVYATQNKLGSEVLQRCLDIYNLLKSNDIDFSIPEELNFYRIESIQKKEIKPILLEINTINDENLFQENNYEAAPFLRMLRKVFSSLTEEQKFTNFQYMNFGIKTPINVEIIKAYSIEYSGKIEKRNFKYALIEI</sequence>
<keyword evidence="2" id="KW-1185">Reference proteome</keyword>
<dbReference type="OrthoDB" id="1432209at2"/>
<comment type="caution">
    <text evidence="1">The sequence shown here is derived from an EMBL/GenBank/DDBJ whole genome shotgun (WGS) entry which is preliminary data.</text>
</comment>
<dbReference type="EMBL" id="MAYH01000001">
    <property type="protein sequence ID" value="OCA77557.1"/>
    <property type="molecule type" value="Genomic_DNA"/>
</dbReference>
<dbReference type="Proteomes" id="UP000092651">
    <property type="component" value="Unassembled WGS sequence"/>
</dbReference>
<gene>
    <name evidence="1" type="ORF">BBI01_03665</name>
</gene>
<reference evidence="1 2" key="1">
    <citation type="submission" date="2016-07" db="EMBL/GenBank/DDBJ databases">
        <authorList>
            <person name="Jeong J.-J."/>
            <person name="Kim D.W."/>
            <person name="Sang M.K."/>
            <person name="Choi I.-G."/>
            <person name="Kim K.D."/>
        </authorList>
    </citation>
    <scope>NUCLEOTIDE SEQUENCE [LARGE SCALE GENOMIC DNA]</scope>
    <source>
        <strain evidence="1 2">UTM-3</strain>
    </source>
</reference>
<name>A0A1B9A135_9FLAO</name>
<evidence type="ECO:0000313" key="2">
    <source>
        <dbReference type="Proteomes" id="UP000092651"/>
    </source>
</evidence>
<proteinExistence type="predicted"/>
<protein>
    <submittedName>
        <fullName evidence="1">Uncharacterized protein</fullName>
    </submittedName>
</protein>
<dbReference type="AlphaFoldDB" id="A0A1B9A135"/>
<accession>A0A1B9A135</accession>
<dbReference type="RefSeq" id="WP_065393307.1">
    <property type="nucleotide sequence ID" value="NZ_MAYH01000001.1"/>
</dbReference>